<proteinExistence type="predicted"/>
<keyword evidence="1" id="KW-0812">Transmembrane</keyword>
<dbReference type="AlphaFoldDB" id="G0UAJ1"/>
<dbReference type="VEuPathDB" id="TriTrypDB:TvY486_1103080"/>
<feature type="transmembrane region" description="Helical" evidence="1">
    <location>
        <begin position="498"/>
        <end position="517"/>
    </location>
</feature>
<keyword evidence="1" id="KW-1133">Transmembrane helix</keyword>
<gene>
    <name evidence="2" type="ORF">TVY486_1103080</name>
</gene>
<feature type="transmembrane region" description="Helical" evidence="1">
    <location>
        <begin position="580"/>
        <end position="602"/>
    </location>
</feature>
<accession>G0UAJ1</accession>
<feature type="transmembrane region" description="Helical" evidence="1">
    <location>
        <begin position="649"/>
        <end position="675"/>
    </location>
</feature>
<feature type="transmembrane region" description="Helical" evidence="1">
    <location>
        <begin position="609"/>
        <end position="629"/>
    </location>
</feature>
<name>G0UAJ1_TRYVY</name>
<organism evidence="2">
    <name type="scientific">Trypanosoma vivax (strain Y486)</name>
    <dbReference type="NCBI Taxonomy" id="1055687"/>
    <lineage>
        <taxon>Eukaryota</taxon>
        <taxon>Discoba</taxon>
        <taxon>Euglenozoa</taxon>
        <taxon>Kinetoplastea</taxon>
        <taxon>Metakinetoplastina</taxon>
        <taxon>Trypanosomatida</taxon>
        <taxon>Trypanosomatidae</taxon>
        <taxon>Trypanosoma</taxon>
        <taxon>Duttonella</taxon>
    </lineage>
</organism>
<keyword evidence="1" id="KW-0472">Membrane</keyword>
<protein>
    <submittedName>
        <fullName evidence="2">Uncharacterized protein</fullName>
    </submittedName>
</protein>
<feature type="transmembrane region" description="Helical" evidence="1">
    <location>
        <begin position="419"/>
        <end position="438"/>
    </location>
</feature>
<sequence>MRKGRRSPAESLSSCPCSDASGALQYLDGQPLCCVAGQDDDFVLRGASPFTEHSPSMRRSHTCGVGASMELRACEDDGARYESRASRAPVKERSVQATAMKVLKYAAGGVATLFGGLLRSRESNDGGEEDDHFLQIIHTNEPLATSSEAACEVRSVNKVLNCSDVGVQRYGSDGEGEEEEEEEEPLRVEIDLVSTLRAYAKTPNDCFGHLVAAALYSRSADNLVSGAELKEAQLNPYLVQMLVECDFLNVSDVDVHQEVQRCVDSLIPAGGSRVSQDVCAYLASFFKLHFIRLNREQHRVVKGSGFEFVQLLSEHSHVVPPDPLGIGSLKQLLQLWYVDILAMLFNIFFECLCIVGIILVLLYWVLPAKASDVENRGFFTAICYGIGYAAHLICMIFLMRGKERDTVYGEMVCSFPSPHLHVVPVIPLYNIVSVVAYLRNRLADGGVQHLAAMHDIVAAQILSSLCFSHCVAVPQVIFQTYLGERKETSSYHLDHDSFRLLSTAVGLTYLISMCRLLRMFSMFNSINSLGFACFGPRAEQIIEQSSALIRMAYVSGLLVFEANIFVLVVASENMYRCNTYAVLFATLSGISLAVLCATYLFLSPGKRSRFHVAWTLVPLTCLHVGSLIYSKTDDMSKCGMFDGFRGVSFNFWHASWLPVFCFLVLWLIQVLIVHVGKRRSLASQRE</sequence>
<feature type="transmembrane region" description="Helical" evidence="1">
    <location>
        <begin position="450"/>
        <end position="478"/>
    </location>
</feature>
<feature type="transmembrane region" description="Helical" evidence="1">
    <location>
        <begin position="547"/>
        <end position="568"/>
    </location>
</feature>
<dbReference type="EMBL" id="HE573027">
    <property type="protein sequence ID" value="CCC52824.1"/>
    <property type="molecule type" value="Genomic_DNA"/>
</dbReference>
<evidence type="ECO:0000256" key="1">
    <source>
        <dbReference type="SAM" id="Phobius"/>
    </source>
</evidence>
<dbReference type="OMA" id="FRETFIF"/>
<evidence type="ECO:0000313" key="2">
    <source>
        <dbReference type="EMBL" id="CCC52824.1"/>
    </source>
</evidence>
<feature type="transmembrane region" description="Helical" evidence="1">
    <location>
        <begin position="340"/>
        <end position="366"/>
    </location>
</feature>
<reference evidence="2" key="1">
    <citation type="journal article" date="2012" name="Proc. Natl. Acad. Sci. U.S.A.">
        <title>Antigenic diversity is generated by distinct evolutionary mechanisms in African trypanosome species.</title>
        <authorList>
            <person name="Jackson A.P."/>
            <person name="Berry A."/>
            <person name="Aslett M."/>
            <person name="Allison H.C."/>
            <person name="Burton P."/>
            <person name="Vavrova-Anderson J."/>
            <person name="Brown R."/>
            <person name="Browne H."/>
            <person name="Corton N."/>
            <person name="Hauser H."/>
            <person name="Gamble J."/>
            <person name="Gilderthorp R."/>
            <person name="Marcello L."/>
            <person name="McQuillan J."/>
            <person name="Otto T.D."/>
            <person name="Quail M.A."/>
            <person name="Sanders M.J."/>
            <person name="van Tonder A."/>
            <person name="Ginger M.L."/>
            <person name="Field M.C."/>
            <person name="Barry J.D."/>
            <person name="Hertz-Fowler C."/>
            <person name="Berriman M."/>
        </authorList>
    </citation>
    <scope>NUCLEOTIDE SEQUENCE</scope>
    <source>
        <strain evidence="2">Y486</strain>
    </source>
</reference>
<feature type="transmembrane region" description="Helical" evidence="1">
    <location>
        <begin position="378"/>
        <end position="399"/>
    </location>
</feature>